<name>A0A2N4TSU0_RALPI</name>
<comment type="caution">
    <text evidence="2">The sequence shown here is derived from an EMBL/GenBank/DDBJ whole genome shotgun (WGS) entry which is preliminary data.</text>
</comment>
<dbReference type="Proteomes" id="UP000234456">
    <property type="component" value="Unassembled WGS sequence"/>
</dbReference>
<feature type="transmembrane region" description="Helical" evidence="1">
    <location>
        <begin position="6"/>
        <end position="25"/>
    </location>
</feature>
<dbReference type="AlphaFoldDB" id="A0A2N4TSU0"/>
<evidence type="ECO:0000313" key="3">
    <source>
        <dbReference type="Proteomes" id="UP000234456"/>
    </source>
</evidence>
<accession>A0A2N4TSU0</accession>
<reference evidence="2 3" key="1">
    <citation type="submission" date="2017-12" db="EMBL/GenBank/DDBJ databases">
        <title>Draft genome sequence of Ralstonia pickettii 52.</title>
        <authorList>
            <person name="Zheng B."/>
        </authorList>
    </citation>
    <scope>NUCLEOTIDE SEQUENCE [LARGE SCALE GENOMIC DNA]</scope>
    <source>
        <strain evidence="2 3">52</strain>
    </source>
</reference>
<dbReference type="OrthoDB" id="9983785at2"/>
<evidence type="ECO:0000256" key="1">
    <source>
        <dbReference type="SAM" id="Phobius"/>
    </source>
</evidence>
<keyword evidence="1" id="KW-0472">Membrane</keyword>
<evidence type="ECO:0000313" key="2">
    <source>
        <dbReference type="EMBL" id="PLC42721.1"/>
    </source>
</evidence>
<keyword evidence="1" id="KW-1133">Transmembrane helix</keyword>
<proteinExistence type="predicted"/>
<keyword evidence="1" id="KW-0812">Transmembrane</keyword>
<feature type="transmembrane region" description="Helical" evidence="1">
    <location>
        <begin position="73"/>
        <end position="95"/>
    </location>
</feature>
<sequence>MTLTNNVLLWSCAAFLFFGMWWVLYRVAREAIRQIRSRTLTWRESAPFALLLALSSGGCLSFLQWAVSGGRAGGGLGALLLSAAALLLASLMCPLREP</sequence>
<dbReference type="RefSeq" id="WP_102065779.1">
    <property type="nucleotide sequence ID" value="NZ_PKQE01000002.1"/>
</dbReference>
<organism evidence="2 3">
    <name type="scientific">Ralstonia pickettii</name>
    <name type="common">Burkholderia pickettii</name>
    <dbReference type="NCBI Taxonomy" id="329"/>
    <lineage>
        <taxon>Bacteria</taxon>
        <taxon>Pseudomonadati</taxon>
        <taxon>Pseudomonadota</taxon>
        <taxon>Betaproteobacteria</taxon>
        <taxon>Burkholderiales</taxon>
        <taxon>Burkholderiaceae</taxon>
        <taxon>Ralstonia</taxon>
    </lineage>
</organism>
<evidence type="ECO:0008006" key="4">
    <source>
        <dbReference type="Google" id="ProtNLM"/>
    </source>
</evidence>
<gene>
    <name evidence="2" type="ORF">C0Q88_12325</name>
</gene>
<dbReference type="EMBL" id="PKQE01000002">
    <property type="protein sequence ID" value="PLC42721.1"/>
    <property type="molecule type" value="Genomic_DNA"/>
</dbReference>
<feature type="transmembrane region" description="Helical" evidence="1">
    <location>
        <begin position="46"/>
        <end position="67"/>
    </location>
</feature>
<protein>
    <recommendedName>
        <fullName evidence="4">Transmembrane protein</fullName>
    </recommendedName>
</protein>